<name>A0A9D1XSQ0_9BACT</name>
<protein>
    <submittedName>
        <fullName evidence="3">Glycosyltransferase</fullName>
        <ecNumber evidence="3">2.4.-.-</ecNumber>
    </submittedName>
</protein>
<accession>A0A9D1XSQ0</accession>
<sequence>MRIYSIIIPVYNRPDELDDLLASLCRQTYVHFEVIVVEDGSTVPARAVVERYRNRLDMCYLVIENSGPGIARNRGAERARGEYLLILDSDVTLPAAWLEQVHDALRHYPVDAFGGPDRAHPSFTPVQRAINYAMTSFLTTGGIRGGRRKLDTFYPRSFNMGIKREVYHALGGFSGARYGEDIDFSLRIVEAGYRVRLFPAAWVYHKRRISLWRFFHQVRHSGEARIWLSRSHPGSLKAVHCLPAVFVLVVLLSLAGSFFSLYCAVPLAVYSFLLFIDATSRNKGDLWVGFLSTLASFTQLLGYGTGFWRALTSPRVRRDERPCKPA</sequence>
<keyword evidence="1" id="KW-1133">Transmembrane helix</keyword>
<evidence type="ECO:0000259" key="2">
    <source>
        <dbReference type="Pfam" id="PF00535"/>
    </source>
</evidence>
<dbReference type="AlphaFoldDB" id="A0A9D1XSQ0"/>
<reference evidence="3" key="1">
    <citation type="journal article" date="2021" name="PeerJ">
        <title>Extensive microbial diversity within the chicken gut microbiome revealed by metagenomics and culture.</title>
        <authorList>
            <person name="Gilroy R."/>
            <person name="Ravi A."/>
            <person name="Getino M."/>
            <person name="Pursley I."/>
            <person name="Horton D.L."/>
            <person name="Alikhan N.F."/>
            <person name="Baker D."/>
            <person name="Gharbi K."/>
            <person name="Hall N."/>
            <person name="Watson M."/>
            <person name="Adriaenssens E.M."/>
            <person name="Foster-Nyarko E."/>
            <person name="Jarju S."/>
            <person name="Secka A."/>
            <person name="Antonio M."/>
            <person name="Oren A."/>
            <person name="Chaudhuri R.R."/>
            <person name="La Ragione R."/>
            <person name="Hildebrand F."/>
            <person name="Pallen M.J."/>
        </authorList>
    </citation>
    <scope>NUCLEOTIDE SEQUENCE</scope>
    <source>
        <strain evidence="3">ChiHecec2B26-12326</strain>
    </source>
</reference>
<gene>
    <name evidence="3" type="ORF">H9848_09250</name>
</gene>
<keyword evidence="3" id="KW-0808">Transferase</keyword>
<organism evidence="3 4">
    <name type="scientific">Candidatus Parabacteroides intestinigallinarum</name>
    <dbReference type="NCBI Taxonomy" id="2838722"/>
    <lineage>
        <taxon>Bacteria</taxon>
        <taxon>Pseudomonadati</taxon>
        <taxon>Bacteroidota</taxon>
        <taxon>Bacteroidia</taxon>
        <taxon>Bacteroidales</taxon>
        <taxon>Tannerellaceae</taxon>
        <taxon>Parabacteroides</taxon>
    </lineage>
</organism>
<evidence type="ECO:0000256" key="1">
    <source>
        <dbReference type="SAM" id="Phobius"/>
    </source>
</evidence>
<dbReference type="InterPro" id="IPR029044">
    <property type="entry name" value="Nucleotide-diphossugar_trans"/>
</dbReference>
<dbReference type="PANTHER" id="PTHR43685:SF2">
    <property type="entry name" value="GLYCOSYLTRANSFERASE 2-LIKE DOMAIN-CONTAINING PROTEIN"/>
    <property type="match status" value="1"/>
</dbReference>
<dbReference type="PANTHER" id="PTHR43685">
    <property type="entry name" value="GLYCOSYLTRANSFERASE"/>
    <property type="match status" value="1"/>
</dbReference>
<dbReference type="EC" id="2.4.-.-" evidence="3"/>
<feature type="transmembrane region" description="Helical" evidence="1">
    <location>
        <begin position="245"/>
        <end position="275"/>
    </location>
</feature>
<dbReference type="Pfam" id="PF00535">
    <property type="entry name" value="Glycos_transf_2"/>
    <property type="match status" value="1"/>
</dbReference>
<keyword evidence="1" id="KW-0472">Membrane</keyword>
<dbReference type="EMBL" id="DXEN01000071">
    <property type="protein sequence ID" value="HIX86774.1"/>
    <property type="molecule type" value="Genomic_DNA"/>
</dbReference>
<dbReference type="Proteomes" id="UP000823847">
    <property type="component" value="Unassembled WGS sequence"/>
</dbReference>
<reference evidence="3" key="2">
    <citation type="submission" date="2021-04" db="EMBL/GenBank/DDBJ databases">
        <authorList>
            <person name="Gilroy R."/>
        </authorList>
    </citation>
    <scope>NUCLEOTIDE SEQUENCE</scope>
    <source>
        <strain evidence="3">ChiHecec2B26-12326</strain>
    </source>
</reference>
<dbReference type="InterPro" id="IPR050834">
    <property type="entry name" value="Glycosyltransf_2"/>
</dbReference>
<proteinExistence type="predicted"/>
<evidence type="ECO:0000313" key="4">
    <source>
        <dbReference type="Proteomes" id="UP000823847"/>
    </source>
</evidence>
<feature type="domain" description="Glycosyltransferase 2-like" evidence="2">
    <location>
        <begin position="5"/>
        <end position="169"/>
    </location>
</feature>
<dbReference type="InterPro" id="IPR001173">
    <property type="entry name" value="Glyco_trans_2-like"/>
</dbReference>
<dbReference type="Gene3D" id="3.90.550.10">
    <property type="entry name" value="Spore Coat Polysaccharide Biosynthesis Protein SpsA, Chain A"/>
    <property type="match status" value="1"/>
</dbReference>
<evidence type="ECO:0000313" key="3">
    <source>
        <dbReference type="EMBL" id="HIX86774.1"/>
    </source>
</evidence>
<dbReference type="GO" id="GO:0016757">
    <property type="term" value="F:glycosyltransferase activity"/>
    <property type="evidence" value="ECO:0007669"/>
    <property type="project" value="UniProtKB-KW"/>
</dbReference>
<keyword evidence="1" id="KW-0812">Transmembrane</keyword>
<comment type="caution">
    <text evidence="3">The sequence shown here is derived from an EMBL/GenBank/DDBJ whole genome shotgun (WGS) entry which is preliminary data.</text>
</comment>
<dbReference type="SUPFAM" id="SSF53448">
    <property type="entry name" value="Nucleotide-diphospho-sugar transferases"/>
    <property type="match status" value="1"/>
</dbReference>
<keyword evidence="3" id="KW-0328">Glycosyltransferase</keyword>
<feature type="transmembrane region" description="Helical" evidence="1">
    <location>
        <begin position="287"/>
        <end position="311"/>
    </location>
</feature>